<dbReference type="PANTHER" id="PTHR34504">
    <property type="entry name" value="ANTITOXIN HICB"/>
    <property type="match status" value="1"/>
</dbReference>
<dbReference type="SUPFAM" id="SSF143100">
    <property type="entry name" value="TTHA1013/TTHA0281-like"/>
    <property type="match status" value="1"/>
</dbReference>
<dbReference type="InterPro" id="IPR051404">
    <property type="entry name" value="TA_system_antitoxin"/>
</dbReference>
<organism evidence="1 2">
    <name type="scientific">Candidatus Zambryskibacteria bacterium RIFCSPHIGHO2_02_FULL_43_14</name>
    <dbReference type="NCBI Taxonomy" id="1802748"/>
    <lineage>
        <taxon>Bacteria</taxon>
        <taxon>Candidatus Zambryskiibacteriota</taxon>
    </lineage>
</organism>
<dbReference type="InterPro" id="IPR035069">
    <property type="entry name" value="TTHA1013/TTHA0281-like"/>
</dbReference>
<evidence type="ECO:0000313" key="1">
    <source>
        <dbReference type="EMBL" id="OHA96052.1"/>
    </source>
</evidence>
<protein>
    <recommendedName>
        <fullName evidence="3">HicB family protein</fullName>
    </recommendedName>
</protein>
<evidence type="ECO:0000313" key="2">
    <source>
        <dbReference type="Proteomes" id="UP000178175"/>
    </source>
</evidence>
<dbReference type="PANTHER" id="PTHR34504:SF4">
    <property type="entry name" value="ANTITOXIN HICB"/>
    <property type="match status" value="1"/>
</dbReference>
<dbReference type="Proteomes" id="UP000178175">
    <property type="component" value="Unassembled WGS sequence"/>
</dbReference>
<evidence type="ECO:0008006" key="3">
    <source>
        <dbReference type="Google" id="ProtNLM"/>
    </source>
</evidence>
<sequence>MKKNSFTAVYKKTGKWYAAWVEEMSGVNTQGRTIKEARENLKEALALVIEENRLINRPKSRKNIIRESVVV</sequence>
<gene>
    <name evidence="1" type="ORF">A3C70_01325</name>
</gene>
<proteinExistence type="predicted"/>
<dbReference type="EMBL" id="MHVR01000012">
    <property type="protein sequence ID" value="OHA96052.1"/>
    <property type="molecule type" value="Genomic_DNA"/>
</dbReference>
<reference evidence="1 2" key="1">
    <citation type="journal article" date="2016" name="Nat. Commun.">
        <title>Thousands of microbial genomes shed light on interconnected biogeochemical processes in an aquifer system.</title>
        <authorList>
            <person name="Anantharaman K."/>
            <person name="Brown C.T."/>
            <person name="Hug L.A."/>
            <person name="Sharon I."/>
            <person name="Castelle C.J."/>
            <person name="Probst A.J."/>
            <person name="Thomas B.C."/>
            <person name="Singh A."/>
            <person name="Wilkins M.J."/>
            <person name="Karaoz U."/>
            <person name="Brodie E.L."/>
            <person name="Williams K.H."/>
            <person name="Hubbard S.S."/>
            <person name="Banfield J.F."/>
        </authorList>
    </citation>
    <scope>NUCLEOTIDE SEQUENCE [LARGE SCALE GENOMIC DNA]</scope>
</reference>
<accession>A0A1G2TFW2</accession>
<comment type="caution">
    <text evidence="1">The sequence shown here is derived from an EMBL/GenBank/DDBJ whole genome shotgun (WGS) entry which is preliminary data.</text>
</comment>
<name>A0A1G2TFW2_9BACT</name>
<dbReference type="Gene3D" id="3.30.160.250">
    <property type="match status" value="1"/>
</dbReference>
<dbReference type="AlphaFoldDB" id="A0A1G2TFW2"/>